<evidence type="ECO:0000313" key="2">
    <source>
        <dbReference type="EnsemblProtists" id="EOD20009"/>
    </source>
</evidence>
<reference evidence="3" key="1">
    <citation type="journal article" date="2013" name="Nature">
        <title>Pan genome of the phytoplankton Emiliania underpins its global distribution.</title>
        <authorList>
            <person name="Read B.A."/>
            <person name="Kegel J."/>
            <person name="Klute M.J."/>
            <person name="Kuo A."/>
            <person name="Lefebvre S.C."/>
            <person name="Maumus F."/>
            <person name="Mayer C."/>
            <person name="Miller J."/>
            <person name="Monier A."/>
            <person name="Salamov A."/>
            <person name="Young J."/>
            <person name="Aguilar M."/>
            <person name="Claverie J.M."/>
            <person name="Frickenhaus S."/>
            <person name="Gonzalez K."/>
            <person name="Herman E.K."/>
            <person name="Lin Y.C."/>
            <person name="Napier J."/>
            <person name="Ogata H."/>
            <person name="Sarno A.F."/>
            <person name="Shmutz J."/>
            <person name="Schroeder D."/>
            <person name="de Vargas C."/>
            <person name="Verret F."/>
            <person name="von Dassow P."/>
            <person name="Valentin K."/>
            <person name="Van de Peer Y."/>
            <person name="Wheeler G."/>
            <person name="Dacks J.B."/>
            <person name="Delwiche C.F."/>
            <person name="Dyhrman S.T."/>
            <person name="Glockner G."/>
            <person name="John U."/>
            <person name="Richards T."/>
            <person name="Worden A.Z."/>
            <person name="Zhang X."/>
            <person name="Grigoriev I.V."/>
            <person name="Allen A.E."/>
            <person name="Bidle K."/>
            <person name="Borodovsky M."/>
            <person name="Bowler C."/>
            <person name="Brownlee C."/>
            <person name="Cock J.M."/>
            <person name="Elias M."/>
            <person name="Gladyshev V.N."/>
            <person name="Groth M."/>
            <person name="Guda C."/>
            <person name="Hadaegh A."/>
            <person name="Iglesias-Rodriguez M.D."/>
            <person name="Jenkins J."/>
            <person name="Jones B.M."/>
            <person name="Lawson T."/>
            <person name="Leese F."/>
            <person name="Lindquist E."/>
            <person name="Lobanov A."/>
            <person name="Lomsadze A."/>
            <person name="Malik S.B."/>
            <person name="Marsh M.E."/>
            <person name="Mackinder L."/>
            <person name="Mock T."/>
            <person name="Mueller-Roeber B."/>
            <person name="Pagarete A."/>
            <person name="Parker M."/>
            <person name="Probert I."/>
            <person name="Quesneville H."/>
            <person name="Raines C."/>
            <person name="Rensing S.A."/>
            <person name="Riano-Pachon D.M."/>
            <person name="Richier S."/>
            <person name="Rokitta S."/>
            <person name="Shiraiwa Y."/>
            <person name="Soanes D.M."/>
            <person name="van der Giezen M."/>
            <person name="Wahlund T.M."/>
            <person name="Williams B."/>
            <person name="Wilson W."/>
            <person name="Wolfe G."/>
            <person name="Wurch L.L."/>
        </authorList>
    </citation>
    <scope>NUCLEOTIDE SEQUENCE</scope>
</reference>
<dbReference type="Proteomes" id="UP000013827">
    <property type="component" value="Unassembled WGS sequence"/>
</dbReference>
<reference evidence="2" key="2">
    <citation type="submission" date="2024-10" db="UniProtKB">
        <authorList>
            <consortium name="EnsemblProtists"/>
        </authorList>
    </citation>
    <scope>IDENTIFICATION</scope>
</reference>
<dbReference type="AlphaFoldDB" id="A0A0D3J924"/>
<dbReference type="EnsemblProtists" id="EOD20009">
    <property type="protein sequence ID" value="EOD20009"/>
    <property type="gene ID" value="EMIHUDRAFT_435962"/>
</dbReference>
<keyword evidence="1" id="KW-0732">Signal</keyword>
<evidence type="ECO:0000313" key="3">
    <source>
        <dbReference type="Proteomes" id="UP000013827"/>
    </source>
</evidence>
<dbReference type="GeneID" id="17265507"/>
<proteinExistence type="predicted"/>
<evidence type="ECO:0000256" key="1">
    <source>
        <dbReference type="SAM" id="SignalP"/>
    </source>
</evidence>
<sequence>MLLLFVANACTFSMWQVLDAPPQHAWKTIFGASGQRGEYMDGYSSNAMEERCVEDYKWATKMGPPSSPDASFAAERASMMSYLYDSDELWPHTCMIAFAEHYVDDDDLRRPFRTVQRRKALQAPDMPVFIGVVLSGWQECDEAGIESQLAAFRDRGIDYVRLDCNFGAADTIGGASQLTHDPRFGRLAAAAKACQEQQMVPLVLLQVPWRDGAEASSAYFAQAVGSFASALRGAGVESKRLLLETRPPIGLSAQEERALPGTARAALGFETGRHMFDAIAEAFGGETIAGFCVAGGSTKGDLPTAMEDDCQNAVRQGMRQRARQRWGYDLCYWEMGAKLMLQPKVGRLWASQTRAGRDAARELFVVNAEDLADEISAVT</sequence>
<feature type="chain" id="PRO_5044254642" evidence="1">
    <location>
        <begin position="21"/>
        <end position="379"/>
    </location>
</feature>
<protein>
    <submittedName>
        <fullName evidence="2">Uncharacterized protein</fullName>
    </submittedName>
</protein>
<dbReference type="HOGENOM" id="CLU_730447_0_0_1"/>
<dbReference type="RefSeq" id="XP_005772438.1">
    <property type="nucleotide sequence ID" value="XM_005772381.1"/>
</dbReference>
<organism evidence="2 3">
    <name type="scientific">Emiliania huxleyi (strain CCMP1516)</name>
    <dbReference type="NCBI Taxonomy" id="280463"/>
    <lineage>
        <taxon>Eukaryota</taxon>
        <taxon>Haptista</taxon>
        <taxon>Haptophyta</taxon>
        <taxon>Prymnesiophyceae</taxon>
        <taxon>Isochrysidales</taxon>
        <taxon>Noelaerhabdaceae</taxon>
        <taxon>Emiliania</taxon>
    </lineage>
</organism>
<dbReference type="PaxDb" id="2903-EOD20009"/>
<name>A0A0D3J924_EMIH1</name>
<accession>A0A0D3J924</accession>
<keyword evidence="3" id="KW-1185">Reference proteome</keyword>
<feature type="signal peptide" evidence="1">
    <location>
        <begin position="1"/>
        <end position="20"/>
    </location>
</feature>
<dbReference type="KEGG" id="ehx:EMIHUDRAFT_435962"/>